<name>A0A1F6D655_HANXR</name>
<dbReference type="InterPro" id="IPR046711">
    <property type="entry name" value="DUF6784"/>
</dbReference>
<evidence type="ECO:0000256" key="1">
    <source>
        <dbReference type="SAM" id="Phobius"/>
    </source>
</evidence>
<dbReference type="EMBL" id="MFKF01000022">
    <property type="protein sequence ID" value="OGG56918.1"/>
    <property type="molecule type" value="Genomic_DNA"/>
</dbReference>
<evidence type="ECO:0000313" key="5">
    <source>
        <dbReference type="Proteomes" id="UP000178606"/>
    </source>
</evidence>
<keyword evidence="1" id="KW-1133">Transmembrane helix</keyword>
<evidence type="ECO:0000313" key="4">
    <source>
        <dbReference type="EMBL" id="OGG56918.1"/>
    </source>
</evidence>
<dbReference type="Pfam" id="PF20580">
    <property type="entry name" value="DUF6784"/>
    <property type="match status" value="1"/>
</dbReference>
<protein>
    <submittedName>
        <fullName evidence="4">Uncharacterized protein</fullName>
    </submittedName>
</protein>
<feature type="transmembrane region" description="Helical" evidence="1">
    <location>
        <begin position="193"/>
        <end position="218"/>
    </location>
</feature>
<feature type="transmembrane region" description="Helical" evidence="1">
    <location>
        <begin position="6"/>
        <end position="24"/>
    </location>
</feature>
<keyword evidence="1" id="KW-0472">Membrane</keyword>
<feature type="transmembrane region" description="Helical" evidence="1">
    <location>
        <begin position="408"/>
        <end position="432"/>
    </location>
</feature>
<dbReference type="AlphaFoldDB" id="A0A1F6D655"/>
<feature type="transmembrane region" description="Helical" evidence="1">
    <location>
        <begin position="315"/>
        <end position="334"/>
    </location>
</feature>
<feature type="domain" description="DUF6785" evidence="3">
    <location>
        <begin position="2"/>
        <end position="435"/>
    </location>
</feature>
<feature type="transmembrane region" description="Helical" evidence="1">
    <location>
        <begin position="540"/>
        <end position="563"/>
    </location>
</feature>
<proteinExistence type="predicted"/>
<feature type="transmembrane region" description="Helical" evidence="1">
    <location>
        <begin position="86"/>
        <end position="107"/>
    </location>
</feature>
<gene>
    <name evidence="4" type="ORF">A3F84_17605</name>
</gene>
<comment type="caution">
    <text evidence="4">The sequence shown here is derived from an EMBL/GenBank/DDBJ whole genome shotgun (WGS) entry which is preliminary data.</text>
</comment>
<dbReference type="Pfam" id="PF20581">
    <property type="entry name" value="DUF6785"/>
    <property type="match status" value="1"/>
</dbReference>
<evidence type="ECO:0000259" key="3">
    <source>
        <dbReference type="Pfam" id="PF20581"/>
    </source>
</evidence>
<keyword evidence="1" id="KW-0812">Transmembrane</keyword>
<evidence type="ECO:0000259" key="2">
    <source>
        <dbReference type="Pfam" id="PF20580"/>
    </source>
</evidence>
<feature type="transmembrane region" description="Helical" evidence="1">
    <location>
        <begin position="470"/>
        <end position="486"/>
    </location>
</feature>
<feature type="transmembrane region" description="Helical" evidence="1">
    <location>
        <begin position="355"/>
        <end position="380"/>
    </location>
</feature>
<sequence>MSRGELLVIFCMGLVASTLPTYFLSKLIAIFTVPHYLAEPANQWAEYTHEHLPRWAVMPRGPALTWYFEGLPRGQTIPWGDWAVPLFWWMSLVAASFVAFLCVVVLLRRPWVEHERLDYPLMELAESMLEEPRRGLWGIPFMGSPAFWVGFGVSAFGILWNILSYFNPVFPAIPRRFAPIHLGQEFPPIDTNLYWPIVGFGYFIKLDIGFSIWFFYLLAVLEEGLFNRVGFALTDPDLYGTSFVAGGWQSLGAFTAIVLWGVYVARDHLRGVLRKAIRGDPTVDDSAELMSYRAAVLGLSLSALYMLAWHCQSGMSLSVALIFTAMVFITYIGITRIIAETGLITIRAPIVAQHFTFYTLGTVSIPASALVALGLSYGWYGDMKTTLMPALAHSARLFDALSGRKRQFLWPLAIAMAVGTAASVWFIIFMGYRDGAFNYGGQLSGELSRWPWNIAVERLRNPVATDYRKIGFFFVGIAFTAILYALRYRFPGWPLHPLGFAAGASYPVTNVVFPLFLAWGAKALILRLGGIRLYRTARPFFLGLILGYYFAAGISFFVDMIWFPGEGHDIPFSD</sequence>
<reference evidence="4 5" key="1">
    <citation type="journal article" date="2016" name="Nat. Commun.">
        <title>Thousands of microbial genomes shed light on interconnected biogeochemical processes in an aquifer system.</title>
        <authorList>
            <person name="Anantharaman K."/>
            <person name="Brown C.T."/>
            <person name="Hug L.A."/>
            <person name="Sharon I."/>
            <person name="Castelle C.J."/>
            <person name="Probst A.J."/>
            <person name="Thomas B.C."/>
            <person name="Singh A."/>
            <person name="Wilkins M.J."/>
            <person name="Karaoz U."/>
            <person name="Brodie E.L."/>
            <person name="Williams K.H."/>
            <person name="Hubbard S.S."/>
            <person name="Banfield J.F."/>
        </authorList>
    </citation>
    <scope>NUCLEOTIDE SEQUENCE [LARGE SCALE GENOMIC DNA]</scope>
    <source>
        <strain evidence="5">RIFCSPLOWO2_12_FULL_64_10</strain>
    </source>
</reference>
<dbReference type="Proteomes" id="UP000178606">
    <property type="component" value="Unassembled WGS sequence"/>
</dbReference>
<feature type="domain" description="DUF6784" evidence="2">
    <location>
        <begin position="471"/>
        <end position="561"/>
    </location>
</feature>
<feature type="transmembrane region" description="Helical" evidence="1">
    <location>
        <begin position="238"/>
        <end position="265"/>
    </location>
</feature>
<organism evidence="4 5">
    <name type="scientific">Handelsmanbacteria sp. (strain RIFCSPLOWO2_12_FULL_64_10)</name>
    <dbReference type="NCBI Taxonomy" id="1817868"/>
    <lineage>
        <taxon>Bacteria</taxon>
        <taxon>Candidatus Handelsmaniibacteriota</taxon>
    </lineage>
</organism>
<accession>A0A1F6D655</accession>
<dbReference type="InterPro" id="IPR046712">
    <property type="entry name" value="DUF6785"/>
</dbReference>
<feature type="transmembrane region" description="Helical" evidence="1">
    <location>
        <begin position="146"/>
        <end position="166"/>
    </location>
</feature>
<feature type="transmembrane region" description="Helical" evidence="1">
    <location>
        <begin position="498"/>
        <end position="519"/>
    </location>
</feature>